<reference evidence="1 2" key="1">
    <citation type="submission" date="2017-04" db="EMBL/GenBank/DDBJ databases">
        <title>Unexpected and diverse lifestyles within the genus Limnohabitans.</title>
        <authorList>
            <person name="Kasalicky V."/>
            <person name="Mehrshad M."/>
            <person name="Andrei S.-A."/>
            <person name="Salcher M."/>
            <person name="Kratochvilova H."/>
            <person name="Simek K."/>
            <person name="Ghai R."/>
        </authorList>
    </citation>
    <scope>NUCLEOTIDE SEQUENCE [LARGE SCALE GENOMIC DNA]</scope>
    <source>
        <strain evidence="1 2">II-B4</strain>
    </source>
</reference>
<name>A0A315E475_9BURK</name>
<keyword evidence="2" id="KW-1185">Reference proteome</keyword>
<dbReference type="OrthoDB" id="289296at2"/>
<comment type="caution">
    <text evidence="1">The sequence shown here is derived from an EMBL/GenBank/DDBJ whole genome shotgun (WGS) entry which is preliminary data.</text>
</comment>
<gene>
    <name evidence="1" type="ORF">B9Z37_10815</name>
</gene>
<dbReference type="Proteomes" id="UP000250790">
    <property type="component" value="Unassembled WGS sequence"/>
</dbReference>
<evidence type="ECO:0000313" key="1">
    <source>
        <dbReference type="EMBL" id="PUE52666.1"/>
    </source>
</evidence>
<dbReference type="NCBIfam" id="TIGR03643">
    <property type="entry name" value="TIGR03643 family protein"/>
    <property type="match status" value="1"/>
</dbReference>
<dbReference type="Pfam" id="PF10985">
    <property type="entry name" value="DUF2805"/>
    <property type="match status" value="1"/>
</dbReference>
<dbReference type="RefSeq" id="WP_108313038.1">
    <property type="nucleotide sequence ID" value="NZ_NESN01000004.1"/>
</dbReference>
<protein>
    <submittedName>
        <fullName evidence="1">TIGR03643 family protein</fullName>
    </submittedName>
</protein>
<proteinExistence type="predicted"/>
<evidence type="ECO:0000313" key="2">
    <source>
        <dbReference type="Proteomes" id="UP000250790"/>
    </source>
</evidence>
<accession>A0A315E475</accession>
<sequence length="119" mass="13135">MKKTDLGLAQLTPWAEADVSPLIAMAWQDDIPFEAIQSQLGLSESEVIALMRKHLKAGSFKVWRTRVRGRASKHQSKLTSQDLGLGHQASAATVRQAMADAENDLYPLPPSPLTRESLR</sequence>
<dbReference type="InterPro" id="IPR019882">
    <property type="entry name" value="CHP03643"/>
</dbReference>
<organism evidence="1 2">
    <name type="scientific">Limnohabitans parvus II-B4</name>
    <dbReference type="NCBI Taxonomy" id="1293052"/>
    <lineage>
        <taxon>Bacteria</taxon>
        <taxon>Pseudomonadati</taxon>
        <taxon>Pseudomonadota</taxon>
        <taxon>Betaproteobacteria</taxon>
        <taxon>Burkholderiales</taxon>
        <taxon>Comamonadaceae</taxon>
        <taxon>Limnohabitans</taxon>
    </lineage>
</organism>
<dbReference type="AlphaFoldDB" id="A0A315E475"/>
<dbReference type="EMBL" id="NESN01000004">
    <property type="protein sequence ID" value="PUE52666.1"/>
    <property type="molecule type" value="Genomic_DNA"/>
</dbReference>